<keyword evidence="2" id="KW-1185">Reference proteome</keyword>
<evidence type="ECO:0000313" key="2">
    <source>
        <dbReference type="Proteomes" id="UP000774617"/>
    </source>
</evidence>
<proteinExistence type="predicted"/>
<dbReference type="EMBL" id="JAGTJR010000016">
    <property type="protein sequence ID" value="KAH7047519.1"/>
    <property type="molecule type" value="Genomic_DNA"/>
</dbReference>
<comment type="caution">
    <text evidence="1">The sequence shown here is derived from an EMBL/GenBank/DDBJ whole genome shotgun (WGS) entry which is preliminary data.</text>
</comment>
<dbReference type="Proteomes" id="UP000774617">
    <property type="component" value="Unassembled WGS sequence"/>
</dbReference>
<evidence type="ECO:0000313" key="1">
    <source>
        <dbReference type="EMBL" id="KAH7047519.1"/>
    </source>
</evidence>
<sequence>MVRRWRLPPAPSLSVRHTPAPDRCLQQCVFFPPGAIARPLHTAEKKKIFMALWVPIVLAAKKEKRSVTDAKCVHRYHAPARMHAEKNDPCNRTGDHTPWRRNTPCYLAQVPEYTQERERKVNITFFPQLYYRPHTKPNHPPFFFLCLNIAATSFI</sequence>
<gene>
    <name evidence="1" type="ORF">B0J12DRAFT_125098</name>
</gene>
<name>A0ABQ8G7Z1_9PEZI</name>
<evidence type="ECO:0008006" key="3">
    <source>
        <dbReference type="Google" id="ProtNLM"/>
    </source>
</evidence>
<organism evidence="1 2">
    <name type="scientific">Macrophomina phaseolina</name>
    <dbReference type="NCBI Taxonomy" id="35725"/>
    <lineage>
        <taxon>Eukaryota</taxon>
        <taxon>Fungi</taxon>
        <taxon>Dikarya</taxon>
        <taxon>Ascomycota</taxon>
        <taxon>Pezizomycotina</taxon>
        <taxon>Dothideomycetes</taxon>
        <taxon>Dothideomycetes incertae sedis</taxon>
        <taxon>Botryosphaeriales</taxon>
        <taxon>Botryosphaeriaceae</taxon>
        <taxon>Macrophomina</taxon>
    </lineage>
</organism>
<reference evidence="1 2" key="1">
    <citation type="journal article" date="2021" name="Nat. Commun.">
        <title>Genetic determinants of endophytism in the Arabidopsis root mycobiome.</title>
        <authorList>
            <person name="Mesny F."/>
            <person name="Miyauchi S."/>
            <person name="Thiergart T."/>
            <person name="Pickel B."/>
            <person name="Atanasova L."/>
            <person name="Karlsson M."/>
            <person name="Huettel B."/>
            <person name="Barry K.W."/>
            <person name="Haridas S."/>
            <person name="Chen C."/>
            <person name="Bauer D."/>
            <person name="Andreopoulos W."/>
            <person name="Pangilinan J."/>
            <person name="LaButti K."/>
            <person name="Riley R."/>
            <person name="Lipzen A."/>
            <person name="Clum A."/>
            <person name="Drula E."/>
            <person name="Henrissat B."/>
            <person name="Kohler A."/>
            <person name="Grigoriev I.V."/>
            <person name="Martin F.M."/>
            <person name="Hacquard S."/>
        </authorList>
    </citation>
    <scope>NUCLEOTIDE SEQUENCE [LARGE SCALE GENOMIC DNA]</scope>
    <source>
        <strain evidence="1 2">MPI-SDFR-AT-0080</strain>
    </source>
</reference>
<accession>A0ABQ8G7Z1</accession>
<protein>
    <recommendedName>
        <fullName evidence="3">Secreted protein</fullName>
    </recommendedName>
</protein>